<evidence type="ECO:0000313" key="1">
    <source>
        <dbReference type="EMBL" id="KAJ0084487.1"/>
    </source>
</evidence>
<protein>
    <submittedName>
        <fullName evidence="1">Uncharacterized protein</fullName>
    </submittedName>
</protein>
<name>A0ACC1ADY0_9ROSI</name>
<proteinExistence type="predicted"/>
<dbReference type="EMBL" id="CM047907">
    <property type="protein sequence ID" value="KAJ0084487.1"/>
    <property type="molecule type" value="Genomic_DNA"/>
</dbReference>
<sequence length="118" mass="13082">MHRSRNMKGLIRLMTLFMLCLAVRPQLTTDFYSKSCPTLLQIVRKEVMKAVKAETRMAASLLRLHFHDCFVNGCDASILLDVSDTEKLSGANNNSARGYEVIDSIKAAVETQCSGVVS</sequence>
<gene>
    <name evidence="1" type="ORF">Patl1_29908</name>
</gene>
<keyword evidence="2" id="KW-1185">Reference proteome</keyword>
<accession>A0ACC1ADY0</accession>
<comment type="caution">
    <text evidence="1">The sequence shown here is derived from an EMBL/GenBank/DDBJ whole genome shotgun (WGS) entry which is preliminary data.</text>
</comment>
<organism evidence="1 2">
    <name type="scientific">Pistacia atlantica</name>
    <dbReference type="NCBI Taxonomy" id="434234"/>
    <lineage>
        <taxon>Eukaryota</taxon>
        <taxon>Viridiplantae</taxon>
        <taxon>Streptophyta</taxon>
        <taxon>Embryophyta</taxon>
        <taxon>Tracheophyta</taxon>
        <taxon>Spermatophyta</taxon>
        <taxon>Magnoliopsida</taxon>
        <taxon>eudicotyledons</taxon>
        <taxon>Gunneridae</taxon>
        <taxon>Pentapetalae</taxon>
        <taxon>rosids</taxon>
        <taxon>malvids</taxon>
        <taxon>Sapindales</taxon>
        <taxon>Anacardiaceae</taxon>
        <taxon>Pistacia</taxon>
    </lineage>
</organism>
<dbReference type="Proteomes" id="UP001164250">
    <property type="component" value="Chromosome 11"/>
</dbReference>
<evidence type="ECO:0000313" key="2">
    <source>
        <dbReference type="Proteomes" id="UP001164250"/>
    </source>
</evidence>
<reference evidence="2" key="1">
    <citation type="journal article" date="2023" name="G3 (Bethesda)">
        <title>Genome assembly and association tests identify interacting loci associated with vigor, precocity, and sex in interspecific pistachio rootstocks.</title>
        <authorList>
            <person name="Palmer W."/>
            <person name="Jacygrad E."/>
            <person name="Sagayaradj S."/>
            <person name="Cavanaugh K."/>
            <person name="Han R."/>
            <person name="Bertier L."/>
            <person name="Beede B."/>
            <person name="Kafkas S."/>
            <person name="Golino D."/>
            <person name="Preece J."/>
            <person name="Michelmore R."/>
        </authorList>
    </citation>
    <scope>NUCLEOTIDE SEQUENCE [LARGE SCALE GENOMIC DNA]</scope>
</reference>